<evidence type="ECO:0000313" key="2">
    <source>
        <dbReference type="EMBL" id="SFJ34801.1"/>
    </source>
</evidence>
<gene>
    <name evidence="2" type="ORF">SAMN05216258_1502</name>
</gene>
<dbReference type="AlphaFoldDB" id="A0A1I3QNG4"/>
<accession>A0A1I3QNG4</accession>
<dbReference type="Proteomes" id="UP000199377">
    <property type="component" value="Unassembled WGS sequence"/>
</dbReference>
<dbReference type="STRING" id="1114924.SAMN05216258_1502"/>
<evidence type="ECO:0000256" key="1">
    <source>
        <dbReference type="SAM" id="MobiDB-lite"/>
    </source>
</evidence>
<name>A0A1I3QNG4_9RHOB</name>
<dbReference type="OrthoDB" id="9813967at2"/>
<feature type="compositionally biased region" description="Low complexity" evidence="1">
    <location>
        <begin position="1"/>
        <end position="31"/>
    </location>
</feature>
<dbReference type="EMBL" id="FOQH01000050">
    <property type="protein sequence ID" value="SFJ34801.1"/>
    <property type="molecule type" value="Genomic_DNA"/>
</dbReference>
<evidence type="ECO:0000313" key="3">
    <source>
        <dbReference type="Proteomes" id="UP000199377"/>
    </source>
</evidence>
<keyword evidence="3" id="KW-1185">Reference proteome</keyword>
<feature type="region of interest" description="Disordered" evidence="1">
    <location>
        <begin position="1"/>
        <end position="38"/>
    </location>
</feature>
<proteinExistence type="predicted"/>
<reference evidence="2 3" key="1">
    <citation type="submission" date="2016-10" db="EMBL/GenBank/DDBJ databases">
        <authorList>
            <person name="de Groot N.N."/>
        </authorList>
    </citation>
    <scope>NUCLEOTIDE SEQUENCE [LARGE SCALE GENOMIC DNA]</scope>
    <source>
        <strain evidence="2 3">CGMCC 1.11030</strain>
    </source>
</reference>
<protein>
    <submittedName>
        <fullName evidence="2">Uncharacterized protein</fullName>
    </submittedName>
</protein>
<organism evidence="2 3">
    <name type="scientific">Albimonas pacifica</name>
    <dbReference type="NCBI Taxonomy" id="1114924"/>
    <lineage>
        <taxon>Bacteria</taxon>
        <taxon>Pseudomonadati</taxon>
        <taxon>Pseudomonadota</taxon>
        <taxon>Alphaproteobacteria</taxon>
        <taxon>Rhodobacterales</taxon>
        <taxon>Paracoccaceae</taxon>
        <taxon>Albimonas</taxon>
    </lineage>
</organism>
<sequence length="220" mass="23239">MSLSIGSGPRSEPGSAAPASSEEPCEGSAPGLQDAPSSTELDRIAFDRLLARATPDLSLQILADGEPRADGRVAEGESIVVRLDLPEALDGAQGILLTRNEAGDIRLLSNVATTSGALRWRRRLEVPRQDASLDGSGPTAWLRFEGEGRHEILAVLTPSRRPRFDRHAIFGGPTAGRDEGSHRVDRVPAGALWDLVARAGCGSSPLESCCVFMEVAAPTP</sequence>
<dbReference type="RefSeq" id="WP_092866580.1">
    <property type="nucleotide sequence ID" value="NZ_FOQH01000050.1"/>
</dbReference>